<dbReference type="InterPro" id="IPR036388">
    <property type="entry name" value="WH-like_DNA-bd_sf"/>
</dbReference>
<evidence type="ECO:0000256" key="1">
    <source>
        <dbReference type="ARBA" id="ARBA00022603"/>
    </source>
</evidence>
<dbReference type="Gene3D" id="3.40.50.150">
    <property type="entry name" value="Vaccinia Virus protein VP39"/>
    <property type="match status" value="1"/>
</dbReference>
<keyword evidence="1" id="KW-0489">Methyltransferase</keyword>
<evidence type="ECO:0000256" key="2">
    <source>
        <dbReference type="ARBA" id="ARBA00022679"/>
    </source>
</evidence>
<dbReference type="InterPro" id="IPR029063">
    <property type="entry name" value="SAM-dependent_MTases_sf"/>
</dbReference>
<dbReference type="CDD" id="cd02440">
    <property type="entry name" value="AdoMet_MTases"/>
    <property type="match status" value="1"/>
</dbReference>
<evidence type="ECO:0000259" key="6">
    <source>
        <dbReference type="Pfam" id="PF08100"/>
    </source>
</evidence>
<name>A0A7H8RB74_TALRU</name>
<protein>
    <submittedName>
        <fullName evidence="7">Uncharacterized protein</fullName>
    </submittedName>
</protein>
<dbReference type="GO" id="GO:0008171">
    <property type="term" value="F:O-methyltransferase activity"/>
    <property type="evidence" value="ECO:0007669"/>
    <property type="project" value="InterPro"/>
</dbReference>
<dbReference type="PANTHER" id="PTHR43712:SF5">
    <property type="entry name" value="O-METHYLTRANSFERASE ASQN-RELATED"/>
    <property type="match status" value="1"/>
</dbReference>
<dbReference type="OrthoDB" id="1606438at2759"/>
<evidence type="ECO:0000313" key="8">
    <source>
        <dbReference type="Proteomes" id="UP000509510"/>
    </source>
</evidence>
<organism evidence="7 8">
    <name type="scientific">Talaromyces rugulosus</name>
    <name type="common">Penicillium rugulosum</name>
    <dbReference type="NCBI Taxonomy" id="121627"/>
    <lineage>
        <taxon>Eukaryota</taxon>
        <taxon>Fungi</taxon>
        <taxon>Dikarya</taxon>
        <taxon>Ascomycota</taxon>
        <taxon>Pezizomycotina</taxon>
        <taxon>Eurotiomycetes</taxon>
        <taxon>Eurotiomycetidae</taxon>
        <taxon>Eurotiales</taxon>
        <taxon>Trichocomaceae</taxon>
        <taxon>Talaromyces</taxon>
        <taxon>Talaromyces sect. Islandici</taxon>
    </lineage>
</organism>
<dbReference type="PROSITE" id="PS51683">
    <property type="entry name" value="SAM_OMT_II"/>
    <property type="match status" value="1"/>
</dbReference>
<reference evidence="8" key="1">
    <citation type="submission" date="2020-06" db="EMBL/GenBank/DDBJ databases">
        <title>A chromosome-scale genome assembly of Talaromyces rugulosus W13939.</title>
        <authorList>
            <person name="Wang B."/>
            <person name="Guo L."/>
            <person name="Ye K."/>
            <person name="Wang L."/>
        </authorList>
    </citation>
    <scope>NUCLEOTIDE SEQUENCE [LARGE SCALE GENOMIC DNA]</scope>
    <source>
        <strain evidence="8">W13939</strain>
    </source>
</reference>
<dbReference type="InterPro" id="IPR036390">
    <property type="entry name" value="WH_DNA-bd_sf"/>
</dbReference>
<keyword evidence="3" id="KW-0949">S-adenosyl-L-methionine</keyword>
<dbReference type="Gene3D" id="1.10.10.10">
    <property type="entry name" value="Winged helix-like DNA-binding domain superfamily/Winged helix DNA-binding domain"/>
    <property type="match status" value="1"/>
</dbReference>
<dbReference type="GO" id="GO:0032259">
    <property type="term" value="P:methylation"/>
    <property type="evidence" value="ECO:0007669"/>
    <property type="project" value="UniProtKB-KW"/>
</dbReference>
<dbReference type="InterPro" id="IPR001077">
    <property type="entry name" value="COMT_C"/>
</dbReference>
<feature type="domain" description="O-methyltransferase dimerisation" evidence="6">
    <location>
        <begin position="79"/>
        <end position="152"/>
    </location>
</feature>
<keyword evidence="8" id="KW-1185">Reference proteome</keyword>
<dbReference type="RefSeq" id="XP_035349858.1">
    <property type="nucleotide sequence ID" value="XM_035493965.1"/>
</dbReference>
<evidence type="ECO:0000256" key="3">
    <source>
        <dbReference type="ARBA" id="ARBA00022691"/>
    </source>
</evidence>
<keyword evidence="2" id="KW-0808">Transferase</keyword>
<dbReference type="EMBL" id="CP055903">
    <property type="protein sequence ID" value="QKX63684.1"/>
    <property type="molecule type" value="Genomic_DNA"/>
</dbReference>
<dbReference type="InterPro" id="IPR016461">
    <property type="entry name" value="COMT-like"/>
</dbReference>
<evidence type="ECO:0000256" key="4">
    <source>
        <dbReference type="ARBA" id="ARBA00038277"/>
    </source>
</evidence>
<feature type="domain" description="O-methyltransferase C-terminal" evidence="5">
    <location>
        <begin position="189"/>
        <end position="394"/>
    </location>
</feature>
<evidence type="ECO:0000313" key="7">
    <source>
        <dbReference type="EMBL" id="QKX63684.1"/>
    </source>
</evidence>
<sequence>MANPLIDLAAQITDTAKVINNFITANGYPQPSFDADAPHAFPSAPKEILDARRQLLDASQAIRELVIGPAEYLRWFSCGSHDMSSLRWIYHFKIAEAVPLDHGVTFTQIAKERSVDEDLLKRILRHAMTNRIFHEPEPGLVTHTSVSALLARSKSLNDWVGYTCDETYPASAKLVEAHEKYGNSQKPNESAYSIAFDTDEPMFAHLTKYPDREQRFANTMVEMTSTEGYGVHHLVGGYNWEDIGKSTVVDVGGSTGHACIAIAEKKAPDATFIVQDLSTVIEQGKKTLPHALESRIAFQEHDFFTPQKVSADIYLLRFILHDHPDAISQEIVKNLIPAMKNGSRLIVNDGVLAEPNTLPTAEERISRIMDMEMMTTFNARERPLADWVKLCSGADSRLKLHSVSRPEGSVLSILEFVFDDQ</sequence>
<gene>
    <name evidence="7" type="ORF">TRUGW13939_10855</name>
</gene>
<dbReference type="Pfam" id="PF08100">
    <property type="entry name" value="Dimerisation"/>
    <property type="match status" value="1"/>
</dbReference>
<accession>A0A7H8RB74</accession>
<dbReference type="GeneID" id="55998334"/>
<dbReference type="InterPro" id="IPR012967">
    <property type="entry name" value="COMT_dimerisation"/>
</dbReference>
<dbReference type="SUPFAM" id="SSF46785">
    <property type="entry name" value="Winged helix' DNA-binding domain"/>
    <property type="match status" value="1"/>
</dbReference>
<dbReference type="SUPFAM" id="SSF53335">
    <property type="entry name" value="S-adenosyl-L-methionine-dependent methyltransferases"/>
    <property type="match status" value="1"/>
</dbReference>
<dbReference type="Proteomes" id="UP000509510">
    <property type="component" value="Chromosome VI"/>
</dbReference>
<dbReference type="PANTHER" id="PTHR43712">
    <property type="entry name" value="PUTATIVE (AFU_ORTHOLOGUE AFUA_4G14580)-RELATED"/>
    <property type="match status" value="1"/>
</dbReference>
<dbReference type="Pfam" id="PF00891">
    <property type="entry name" value="Methyltransf_2"/>
    <property type="match status" value="1"/>
</dbReference>
<dbReference type="AlphaFoldDB" id="A0A7H8RB74"/>
<dbReference type="KEGG" id="trg:TRUGW13939_10855"/>
<comment type="similarity">
    <text evidence="4">Belongs to the class I-like SAM-binding methyltransferase superfamily. Cation-independent O-methyltransferase family.</text>
</comment>
<proteinExistence type="inferred from homology"/>
<evidence type="ECO:0000259" key="5">
    <source>
        <dbReference type="Pfam" id="PF00891"/>
    </source>
</evidence>